<reference evidence="9 10" key="1">
    <citation type="submission" date="2022-10" db="EMBL/GenBank/DDBJ databases">
        <title>Sphingomonas sp.</title>
        <authorList>
            <person name="Jin C."/>
        </authorList>
    </citation>
    <scope>NUCLEOTIDE SEQUENCE [LARGE SCALE GENOMIC DNA]</scope>
    <source>
        <strain evidence="9 10">BN140010</strain>
    </source>
</reference>
<comment type="caution">
    <text evidence="9">The sequence shown here is derived from an EMBL/GenBank/DDBJ whole genome shotgun (WGS) entry which is preliminary data.</text>
</comment>
<keyword evidence="4 8" id="KW-0812">Transmembrane</keyword>
<evidence type="ECO:0000256" key="3">
    <source>
        <dbReference type="ARBA" id="ARBA00022670"/>
    </source>
</evidence>
<dbReference type="RefSeq" id="WP_264880386.1">
    <property type="nucleotide sequence ID" value="NZ_JAPDOB010000001.1"/>
</dbReference>
<evidence type="ECO:0000313" key="10">
    <source>
        <dbReference type="Proteomes" id="UP001526246"/>
    </source>
</evidence>
<evidence type="ECO:0000256" key="1">
    <source>
        <dbReference type="ARBA" id="ARBA00004651"/>
    </source>
</evidence>
<evidence type="ECO:0000256" key="4">
    <source>
        <dbReference type="ARBA" id="ARBA00022692"/>
    </source>
</evidence>
<feature type="transmembrane region" description="Helical" evidence="8">
    <location>
        <begin position="20"/>
        <end position="41"/>
    </location>
</feature>
<dbReference type="Pfam" id="PF09721">
    <property type="entry name" value="Exosortase_EpsH"/>
    <property type="match status" value="1"/>
</dbReference>
<proteinExistence type="predicted"/>
<comment type="subcellular location">
    <subcellularLocation>
        <location evidence="1">Cell membrane</location>
        <topology evidence="1">Multi-pass membrane protein</topology>
    </subcellularLocation>
</comment>
<feature type="transmembrane region" description="Helical" evidence="8">
    <location>
        <begin position="264"/>
        <end position="284"/>
    </location>
</feature>
<feature type="transmembrane region" description="Helical" evidence="8">
    <location>
        <begin position="53"/>
        <end position="72"/>
    </location>
</feature>
<feature type="transmembrane region" description="Helical" evidence="8">
    <location>
        <begin position="164"/>
        <end position="184"/>
    </location>
</feature>
<evidence type="ECO:0000256" key="6">
    <source>
        <dbReference type="ARBA" id="ARBA00022989"/>
    </source>
</evidence>
<evidence type="ECO:0000256" key="8">
    <source>
        <dbReference type="SAM" id="Phobius"/>
    </source>
</evidence>
<dbReference type="EMBL" id="JAPDOB010000001">
    <property type="protein sequence ID" value="MCW3796564.1"/>
    <property type="molecule type" value="Genomic_DNA"/>
</dbReference>
<keyword evidence="3" id="KW-0645">Protease</keyword>
<dbReference type="EC" id="3.4.22.-" evidence="9"/>
<keyword evidence="5 9" id="KW-0378">Hydrolase</keyword>
<sequence length="292" mass="31431">MADLAADGAARPPVFSDLRSWSAAELVVAAGAVALVLPTLWSLARYHWSTSDGAHGPIILVSGLWLLFRGGSPRFRPGSIATGWLALGAPLLLLILYARTFRLLGLEAAAVFATLLLLGLFYWGPQAIRNRWVPIAYLAFLIKPPDLVVIGLTQPLKIMISQVAVAVLHAAGYPVAGSGVLIQVAQYELLVQQACAGLGSLLTLLAMGMIYVYLTRPPSRTHVIALLLSIVPIAVLANLLRVIILVLLTYHVGDGVAQSFAHDMAGMFTFVMAMLGMLLVDTILDRWHRQPQ</sequence>
<feature type="transmembrane region" description="Helical" evidence="8">
    <location>
        <begin position="104"/>
        <end position="123"/>
    </location>
</feature>
<name>A0ABT3JCC0_9SPHN</name>
<keyword evidence="2" id="KW-1003">Cell membrane</keyword>
<dbReference type="NCBIfam" id="TIGR02602">
    <property type="entry name" value="8TM_EpsH"/>
    <property type="match status" value="1"/>
</dbReference>
<keyword evidence="6 8" id="KW-1133">Transmembrane helix</keyword>
<feature type="transmembrane region" description="Helical" evidence="8">
    <location>
        <begin position="226"/>
        <end position="252"/>
    </location>
</feature>
<organism evidence="9 10">
    <name type="scientific">Sphingomonas arvum</name>
    <dbReference type="NCBI Taxonomy" id="2992113"/>
    <lineage>
        <taxon>Bacteria</taxon>
        <taxon>Pseudomonadati</taxon>
        <taxon>Pseudomonadota</taxon>
        <taxon>Alphaproteobacteria</taxon>
        <taxon>Sphingomonadales</taxon>
        <taxon>Sphingomonadaceae</taxon>
        <taxon>Sphingomonas</taxon>
    </lineage>
</organism>
<dbReference type="Proteomes" id="UP001526246">
    <property type="component" value="Unassembled WGS sequence"/>
</dbReference>
<accession>A0ABT3JCC0</accession>
<evidence type="ECO:0000313" key="9">
    <source>
        <dbReference type="EMBL" id="MCW3796564.1"/>
    </source>
</evidence>
<dbReference type="InterPro" id="IPR019127">
    <property type="entry name" value="Exosortase"/>
</dbReference>
<evidence type="ECO:0000256" key="2">
    <source>
        <dbReference type="ARBA" id="ARBA00022475"/>
    </source>
</evidence>
<feature type="transmembrane region" description="Helical" evidence="8">
    <location>
        <begin position="78"/>
        <end position="97"/>
    </location>
</feature>
<keyword evidence="10" id="KW-1185">Reference proteome</keyword>
<protein>
    <submittedName>
        <fullName evidence="9">Exosortase</fullName>
        <ecNumber evidence="9">3.4.22.-</ecNumber>
    </submittedName>
</protein>
<keyword evidence="7 8" id="KW-0472">Membrane</keyword>
<evidence type="ECO:0000256" key="5">
    <source>
        <dbReference type="ARBA" id="ARBA00022801"/>
    </source>
</evidence>
<dbReference type="GO" id="GO:0016787">
    <property type="term" value="F:hydrolase activity"/>
    <property type="evidence" value="ECO:0007669"/>
    <property type="project" value="UniProtKB-KW"/>
</dbReference>
<evidence type="ECO:0000256" key="7">
    <source>
        <dbReference type="ARBA" id="ARBA00023136"/>
    </source>
</evidence>
<feature type="transmembrane region" description="Helical" evidence="8">
    <location>
        <begin position="190"/>
        <end position="214"/>
    </location>
</feature>
<gene>
    <name evidence="9" type="primary">xrt</name>
    <name evidence="9" type="ORF">OMW55_01910</name>
</gene>
<dbReference type="InterPro" id="IPR013426">
    <property type="entry name" value="EpsH-like"/>
</dbReference>
<dbReference type="InterPro" id="IPR026392">
    <property type="entry name" value="Exo/Archaeosortase_dom"/>
</dbReference>
<dbReference type="NCBIfam" id="TIGR04178">
    <property type="entry name" value="exo_archaeo"/>
    <property type="match status" value="1"/>
</dbReference>